<organism evidence="2 3">
    <name type="scientific">Fusibacter ferrireducens</name>
    <dbReference type="NCBI Taxonomy" id="2785058"/>
    <lineage>
        <taxon>Bacteria</taxon>
        <taxon>Bacillati</taxon>
        <taxon>Bacillota</taxon>
        <taxon>Clostridia</taxon>
        <taxon>Eubacteriales</taxon>
        <taxon>Eubacteriales Family XII. Incertae Sedis</taxon>
        <taxon>Fusibacter</taxon>
    </lineage>
</organism>
<dbReference type="SUPFAM" id="SSF89550">
    <property type="entry name" value="PHP domain-like"/>
    <property type="match status" value="1"/>
</dbReference>
<dbReference type="Proteomes" id="UP000614200">
    <property type="component" value="Unassembled WGS sequence"/>
</dbReference>
<dbReference type="InterPro" id="IPR016195">
    <property type="entry name" value="Pol/histidinol_Pase-like"/>
</dbReference>
<keyword evidence="3" id="KW-1185">Reference proteome</keyword>
<dbReference type="InterPro" id="IPR004013">
    <property type="entry name" value="PHP_dom"/>
</dbReference>
<comment type="caution">
    <text evidence="2">The sequence shown here is derived from an EMBL/GenBank/DDBJ whole genome shotgun (WGS) entry which is preliminary data.</text>
</comment>
<dbReference type="PANTHER" id="PTHR36928:SF1">
    <property type="entry name" value="PHOSPHATASE YCDX-RELATED"/>
    <property type="match status" value="1"/>
</dbReference>
<dbReference type="InterPro" id="IPR003141">
    <property type="entry name" value="Pol/His_phosphatase_N"/>
</dbReference>
<feature type="domain" description="Polymerase/histidinol phosphatase N-terminal" evidence="1">
    <location>
        <begin position="1"/>
        <end position="76"/>
    </location>
</feature>
<name>A0ABR9ZZJ2_9FIRM</name>
<dbReference type="InterPro" id="IPR050243">
    <property type="entry name" value="PHP_phosphatase"/>
</dbReference>
<gene>
    <name evidence="2" type="ORF">ISU02_20085</name>
</gene>
<reference evidence="2 3" key="1">
    <citation type="submission" date="2020-11" db="EMBL/GenBank/DDBJ databases">
        <title>Fusibacter basophilias sp. nov.</title>
        <authorList>
            <person name="Qiu D."/>
        </authorList>
    </citation>
    <scope>NUCLEOTIDE SEQUENCE [LARGE SCALE GENOMIC DNA]</scope>
    <source>
        <strain evidence="2 3">Q10-2</strain>
    </source>
</reference>
<accession>A0ABR9ZZJ2</accession>
<evidence type="ECO:0000259" key="1">
    <source>
        <dbReference type="SMART" id="SM00481"/>
    </source>
</evidence>
<dbReference type="Pfam" id="PF02811">
    <property type="entry name" value="PHP"/>
    <property type="match status" value="1"/>
</dbReference>
<dbReference type="SMART" id="SM00481">
    <property type="entry name" value="POLIIIAc"/>
    <property type="match status" value="1"/>
</dbReference>
<proteinExistence type="predicted"/>
<sequence length="233" mass="26113">MHSKYSGDSKNELEAIVQRAVELGLKEIAITDHGPKHDGYGIKKTDYWLIRKEIDLLKEKYPQISILLGIEANILGTEGMIDLDEDMRALCDWVNAGYHFGSNLRHDLKIHFFNLLSKYSKYFYEKAKALNTKAMVNAMTNNDINMITHPGAKGPIDIHEVASVASQTHTMLEINNSHGHLTVAEIEIAKNYGVKFAMCSDAHKIEKIGLVPKSIERALAAGLTVEDIYNAFK</sequence>
<dbReference type="PANTHER" id="PTHR36928">
    <property type="entry name" value="PHOSPHATASE YCDX-RELATED"/>
    <property type="match status" value="1"/>
</dbReference>
<dbReference type="Gene3D" id="3.20.20.140">
    <property type="entry name" value="Metal-dependent hydrolases"/>
    <property type="match status" value="1"/>
</dbReference>
<dbReference type="EMBL" id="JADKNH010000015">
    <property type="protein sequence ID" value="MBF4695401.1"/>
    <property type="molecule type" value="Genomic_DNA"/>
</dbReference>
<evidence type="ECO:0000313" key="3">
    <source>
        <dbReference type="Proteomes" id="UP000614200"/>
    </source>
</evidence>
<protein>
    <submittedName>
        <fullName evidence="2">PHP domain-containing protein</fullName>
    </submittedName>
</protein>
<evidence type="ECO:0000313" key="2">
    <source>
        <dbReference type="EMBL" id="MBF4695401.1"/>
    </source>
</evidence>